<dbReference type="AlphaFoldDB" id="A0A1J5PR37"/>
<reference evidence="1" key="1">
    <citation type="submission" date="2016-10" db="EMBL/GenBank/DDBJ databases">
        <title>Sequence of Gallionella enrichment culture.</title>
        <authorList>
            <person name="Poehlein A."/>
            <person name="Muehling M."/>
            <person name="Daniel R."/>
        </authorList>
    </citation>
    <scope>NUCLEOTIDE SEQUENCE</scope>
</reference>
<gene>
    <name evidence="1" type="ORF">GALL_447420</name>
</gene>
<organism evidence="1">
    <name type="scientific">mine drainage metagenome</name>
    <dbReference type="NCBI Taxonomy" id="410659"/>
    <lineage>
        <taxon>unclassified sequences</taxon>
        <taxon>metagenomes</taxon>
        <taxon>ecological metagenomes</taxon>
    </lineage>
</organism>
<proteinExistence type="predicted"/>
<sequence>MQQAYAPELQAQHGVQVPDQALVVDLHEKPGFTAVERQQIAPPLRSLQGQGHRTEPAGLGPLRLPGLGSRIMHPVLDDLRQTRVPGLRGGAEGFQRAVHGNVDAVEIGLHSLPRHGVEHQFAILFAMAQPSAVESGAPQQEVHQFGIEDGFLVGTEQQ</sequence>
<evidence type="ECO:0000313" key="1">
    <source>
        <dbReference type="EMBL" id="OIQ73618.1"/>
    </source>
</evidence>
<name>A0A1J5PR37_9ZZZZ</name>
<comment type="caution">
    <text evidence="1">The sequence shown here is derived from an EMBL/GenBank/DDBJ whole genome shotgun (WGS) entry which is preliminary data.</text>
</comment>
<protein>
    <submittedName>
        <fullName evidence="1">Uncharacterized protein</fullName>
    </submittedName>
</protein>
<accession>A0A1J5PR37</accession>
<dbReference type="EMBL" id="MLJW01002802">
    <property type="protein sequence ID" value="OIQ73618.1"/>
    <property type="molecule type" value="Genomic_DNA"/>
</dbReference>